<keyword evidence="20" id="KW-1185">Reference proteome</keyword>
<evidence type="ECO:0000256" key="15">
    <source>
        <dbReference type="ARBA" id="ARBA00023098"/>
    </source>
</evidence>
<protein>
    <recommendedName>
        <fullName evidence="7 18">Phospholipase A1</fullName>
        <ecNumber evidence="5 18">3.1.1.32</ecNumber>
        <ecNumber evidence="6 18">3.1.1.4</ecNumber>
    </recommendedName>
    <alternativeName>
        <fullName evidence="18">Phosphatidylcholine 1-acylhydrolase</fullName>
    </alternativeName>
</protein>
<keyword evidence="15 18" id="KW-0443">Lipid metabolism</keyword>
<evidence type="ECO:0000256" key="10">
    <source>
        <dbReference type="ARBA" id="ARBA00022723"/>
    </source>
</evidence>
<comment type="catalytic activity">
    <reaction evidence="2 18">
        <text>a 1,2-diacyl-sn-glycero-3-phosphocholine + H2O = a 1-acyl-sn-glycero-3-phosphocholine + a fatty acid + H(+)</text>
        <dbReference type="Rhea" id="RHEA:15801"/>
        <dbReference type="ChEBI" id="CHEBI:15377"/>
        <dbReference type="ChEBI" id="CHEBI:15378"/>
        <dbReference type="ChEBI" id="CHEBI:28868"/>
        <dbReference type="ChEBI" id="CHEBI:57643"/>
        <dbReference type="ChEBI" id="CHEBI:58168"/>
        <dbReference type="EC" id="3.1.1.4"/>
    </reaction>
</comment>
<evidence type="ECO:0000313" key="19">
    <source>
        <dbReference type="EMBL" id="MCF2947834.1"/>
    </source>
</evidence>
<evidence type="ECO:0000256" key="1">
    <source>
        <dbReference type="ARBA" id="ARBA00000111"/>
    </source>
</evidence>
<evidence type="ECO:0000256" key="3">
    <source>
        <dbReference type="ARBA" id="ARBA00010525"/>
    </source>
</evidence>
<keyword evidence="10 18" id="KW-0479">Metal-binding</keyword>
<evidence type="ECO:0000256" key="18">
    <source>
        <dbReference type="RuleBase" id="RU366027"/>
    </source>
</evidence>
<evidence type="ECO:0000256" key="8">
    <source>
        <dbReference type="ARBA" id="ARBA00022452"/>
    </source>
</evidence>
<dbReference type="PRINTS" id="PR01486">
    <property type="entry name" value="PHPHLIPASEA1"/>
</dbReference>
<comment type="similarity">
    <text evidence="3 18">Belongs to the phospholipase A1 family.</text>
</comment>
<keyword evidence="16" id="KW-0472">Membrane</keyword>
<name>A0ABS9D4I8_9ALTE</name>
<reference evidence="19 20" key="1">
    <citation type="submission" date="2022-01" db="EMBL/GenBank/DDBJ databases">
        <title>Paraglaciecola sp. G1-23.</title>
        <authorList>
            <person name="Jin M.S."/>
            <person name="Han D.M."/>
            <person name="Kim H.M."/>
            <person name="Jeon C.O."/>
        </authorList>
    </citation>
    <scope>NUCLEOTIDE SEQUENCE [LARGE SCALE GENOMIC DNA]</scope>
    <source>
        <strain evidence="19 20">G1-23</strain>
    </source>
</reference>
<keyword evidence="11" id="KW-0732">Signal</keyword>
<dbReference type="EC" id="3.1.1.32" evidence="5 18"/>
<dbReference type="PANTHER" id="PTHR40457">
    <property type="entry name" value="PHOSPHOLIPASE A1"/>
    <property type="match status" value="1"/>
</dbReference>
<gene>
    <name evidence="19" type="ORF">L0668_06935</name>
</gene>
<sequence>MKSNLSLLNKLLKKIRNYSLITFSLYCFTCSTLATEIIETDKKQVAKKQSVLDTRVNSIQSATSNPFAISQHKQNYLMPFSYVSKPSPDNVKGLEGNIDPIEAKYQISVKFPLYLTTKDASGVYFGFTAKSFWQVYNREVSKPFRETNYEPEVFYSWFNQISILGFKFNQLQLGLNHQSNGKSNEFSRSWNRLYAAATFSDLDSFYYLRAWYRLPEEKKETPTSTTGDDNPDITDYLGNVELGYGTYINKVKLTGTIRNNLNLSDNKGSLELNVSYPISQRYELVAQYFNGYGDSLIDYNQHQQRFSIGMQLTFF</sequence>
<evidence type="ECO:0000256" key="6">
    <source>
        <dbReference type="ARBA" id="ARBA00013278"/>
    </source>
</evidence>
<keyword evidence="17 18" id="KW-0998">Cell outer membrane</keyword>
<evidence type="ECO:0000256" key="2">
    <source>
        <dbReference type="ARBA" id="ARBA00001604"/>
    </source>
</evidence>
<dbReference type="Proteomes" id="UP001521137">
    <property type="component" value="Unassembled WGS sequence"/>
</dbReference>
<evidence type="ECO:0000256" key="4">
    <source>
        <dbReference type="ARBA" id="ARBA00011702"/>
    </source>
</evidence>
<evidence type="ECO:0000256" key="12">
    <source>
        <dbReference type="ARBA" id="ARBA00022801"/>
    </source>
</evidence>
<evidence type="ECO:0000256" key="14">
    <source>
        <dbReference type="ARBA" id="ARBA00022963"/>
    </source>
</evidence>
<dbReference type="Gene3D" id="2.40.230.10">
    <property type="entry name" value="Phospholipase A1"/>
    <property type="match status" value="1"/>
</dbReference>
<organism evidence="19 20">
    <name type="scientific">Paraglaciecola algarum</name>
    <dbReference type="NCBI Taxonomy" id="3050085"/>
    <lineage>
        <taxon>Bacteria</taxon>
        <taxon>Pseudomonadati</taxon>
        <taxon>Pseudomonadota</taxon>
        <taxon>Gammaproteobacteria</taxon>
        <taxon>Alteromonadales</taxon>
        <taxon>Alteromonadaceae</taxon>
        <taxon>Paraglaciecola</taxon>
    </lineage>
</organism>
<comment type="subunit">
    <text evidence="4 18">Homodimer; dimerization is reversible, and the dimeric form is the active one.</text>
</comment>
<keyword evidence="12 18" id="KW-0378">Hydrolase</keyword>
<comment type="catalytic activity">
    <reaction evidence="1 18">
        <text>a 1,2-diacyl-sn-glycero-3-phosphocholine + H2O = a 2-acyl-sn-glycero-3-phosphocholine + a fatty acid + H(+)</text>
        <dbReference type="Rhea" id="RHEA:18689"/>
        <dbReference type="ChEBI" id="CHEBI:15377"/>
        <dbReference type="ChEBI" id="CHEBI:15378"/>
        <dbReference type="ChEBI" id="CHEBI:28868"/>
        <dbReference type="ChEBI" id="CHEBI:57643"/>
        <dbReference type="ChEBI" id="CHEBI:57875"/>
        <dbReference type="EC" id="3.1.1.32"/>
    </reaction>
</comment>
<evidence type="ECO:0000256" key="5">
    <source>
        <dbReference type="ARBA" id="ARBA00013179"/>
    </source>
</evidence>
<comment type="caution">
    <text evidence="19">The sequence shown here is derived from an EMBL/GenBank/DDBJ whole genome shotgun (WGS) entry which is preliminary data.</text>
</comment>
<keyword evidence="13 18" id="KW-0106">Calcium</keyword>
<dbReference type="InterPro" id="IPR036541">
    <property type="entry name" value="PLipase_A1_sf"/>
</dbReference>
<dbReference type="Pfam" id="PF02253">
    <property type="entry name" value="PLA1"/>
    <property type="match status" value="1"/>
</dbReference>
<evidence type="ECO:0000256" key="9">
    <source>
        <dbReference type="ARBA" id="ARBA00022692"/>
    </source>
</evidence>
<dbReference type="EMBL" id="JAKGAS010000003">
    <property type="protein sequence ID" value="MCF2947834.1"/>
    <property type="molecule type" value="Genomic_DNA"/>
</dbReference>
<evidence type="ECO:0000256" key="13">
    <source>
        <dbReference type="ARBA" id="ARBA00022837"/>
    </source>
</evidence>
<proteinExistence type="inferred from homology"/>
<comment type="function">
    <text evidence="18">Hydrolysis of phosphatidylcholine with phospholipase A2 (EC 3.1.1.4) and phospholipase A1 (EC 3.1.1.32) activities.</text>
</comment>
<keyword evidence="9" id="KW-0812">Transmembrane</keyword>
<evidence type="ECO:0000313" key="20">
    <source>
        <dbReference type="Proteomes" id="UP001521137"/>
    </source>
</evidence>
<keyword evidence="14 18" id="KW-0442">Lipid degradation</keyword>
<dbReference type="InterPro" id="IPR003187">
    <property type="entry name" value="PLipase_A1"/>
</dbReference>
<keyword evidence="8" id="KW-1134">Transmembrane beta strand</keyword>
<evidence type="ECO:0000256" key="11">
    <source>
        <dbReference type="ARBA" id="ARBA00022729"/>
    </source>
</evidence>
<dbReference type="RefSeq" id="WP_235311367.1">
    <property type="nucleotide sequence ID" value="NZ_JAKGAS010000003.1"/>
</dbReference>
<comment type="cofactor">
    <cofactor evidence="18">
        <name>Ca(2+)</name>
        <dbReference type="ChEBI" id="CHEBI:29108"/>
    </cofactor>
    <text evidence="18">Binds 1 Ca(2+) ion per monomer. In the dimeric form the Ca(2+) is bound by different amino acids with binding of each Ca(2+) shared with ligands coming from each monomer. The Ca(2+) ion may have a role in catalysis.</text>
</comment>
<dbReference type="PANTHER" id="PTHR40457:SF1">
    <property type="entry name" value="PHOSPHOLIPASE A1"/>
    <property type="match status" value="1"/>
</dbReference>
<dbReference type="EC" id="3.1.1.4" evidence="6 18"/>
<evidence type="ECO:0000256" key="17">
    <source>
        <dbReference type="ARBA" id="ARBA00023237"/>
    </source>
</evidence>
<dbReference type="SUPFAM" id="SSF56931">
    <property type="entry name" value="Outer membrane phospholipase A (OMPLA)"/>
    <property type="match status" value="1"/>
</dbReference>
<accession>A0ABS9D4I8</accession>
<evidence type="ECO:0000256" key="16">
    <source>
        <dbReference type="ARBA" id="ARBA00023136"/>
    </source>
</evidence>
<comment type="subcellular location">
    <subcellularLocation>
        <location evidence="18">Cell outer membrane</location>
        <topology evidence="18">Multi-pass membrane protein</topology>
    </subcellularLocation>
    <text evidence="18">One of the very few enzymes located there.</text>
</comment>
<evidence type="ECO:0000256" key="7">
    <source>
        <dbReference type="ARBA" id="ARBA00021726"/>
    </source>
</evidence>